<feature type="coiled-coil region" evidence="1">
    <location>
        <begin position="141"/>
        <end position="168"/>
    </location>
</feature>
<dbReference type="AlphaFoldDB" id="A0A2I7N390"/>
<gene>
    <name evidence="3" type="ORF">CUN60_00870</name>
</gene>
<accession>A0A2I7N390</accession>
<evidence type="ECO:0000256" key="2">
    <source>
        <dbReference type="SAM" id="Phobius"/>
    </source>
</evidence>
<reference evidence="4" key="1">
    <citation type="submission" date="2017-11" db="EMBL/GenBank/DDBJ databases">
        <authorList>
            <person name="Chan K.G."/>
            <person name="Lee L.S."/>
        </authorList>
    </citation>
    <scope>NUCLEOTIDE SEQUENCE [LARGE SCALE GENOMIC DNA]</scope>
    <source>
        <strain evidence="4">DSM 100970</strain>
    </source>
</reference>
<name>A0A2I7N390_9NEIS</name>
<evidence type="ECO:0000256" key="1">
    <source>
        <dbReference type="SAM" id="Coils"/>
    </source>
</evidence>
<keyword evidence="2" id="KW-0472">Membrane</keyword>
<feature type="transmembrane region" description="Helical" evidence="2">
    <location>
        <begin position="109"/>
        <end position="130"/>
    </location>
</feature>
<keyword evidence="4" id="KW-1185">Reference proteome</keyword>
<feature type="transmembrane region" description="Helical" evidence="2">
    <location>
        <begin position="12"/>
        <end position="33"/>
    </location>
</feature>
<dbReference type="Proteomes" id="UP000236655">
    <property type="component" value="Chromosome"/>
</dbReference>
<keyword evidence="2" id="KW-1133">Transmembrane helix</keyword>
<dbReference type="KEGG" id="nba:CUN60_00870"/>
<dbReference type="EMBL" id="CP024847">
    <property type="protein sequence ID" value="AUR50912.1"/>
    <property type="molecule type" value="Genomic_DNA"/>
</dbReference>
<proteinExistence type="predicted"/>
<keyword evidence="1" id="KW-0175">Coiled coil</keyword>
<evidence type="ECO:0000313" key="4">
    <source>
        <dbReference type="Proteomes" id="UP000236655"/>
    </source>
</evidence>
<sequence>MGVTLKKKLKRYYIFNNWILFITLLPVAVWLAYVAANWQLSSSIKNYSTKTHVETRIVKAELPKYLSESYTILSSFDNRIDKLETAIINQQNLSEQQFTALYSLYSNSLTIFSIILGVFGLISAVLGILLSNKVNERYQEIKQIERTIENKTFEVEKLKADIDALINNKNTEIFNKFIEYDNSRLINALKENPDNIGNVVAILSVRNIKGENNWKIIRNAFLELCSRFKENMGHPAISSYASLIFQFYPNKISSGKDTELLHALINRRPWTQQIGFFSNELIHLAKVFALAQNDDVVTIFIEIVVKSPGCSRCLNMDQYKGDVINALKECILKNNKIRIEIEKYKELVDKQIELYVKNPSILAEHYQNIAKGLQEALSN</sequence>
<dbReference type="RefSeq" id="WP_102950212.1">
    <property type="nucleotide sequence ID" value="NZ_CP024847.1"/>
</dbReference>
<keyword evidence="2" id="KW-0812">Transmembrane</keyword>
<protein>
    <submittedName>
        <fullName evidence="3">Uncharacterized protein</fullName>
    </submittedName>
</protein>
<evidence type="ECO:0000313" key="3">
    <source>
        <dbReference type="EMBL" id="AUR50912.1"/>
    </source>
</evidence>
<organism evidence="3 4">
    <name type="scientific">Aquella oligotrophica</name>
    <dbReference type="NCBI Taxonomy" id="2067065"/>
    <lineage>
        <taxon>Bacteria</taxon>
        <taxon>Pseudomonadati</taxon>
        <taxon>Pseudomonadota</taxon>
        <taxon>Betaproteobacteria</taxon>
        <taxon>Neisseriales</taxon>
        <taxon>Neisseriaceae</taxon>
        <taxon>Aquella</taxon>
    </lineage>
</organism>